<comment type="caution">
    <text evidence="4">The sequence shown here is derived from an EMBL/GenBank/DDBJ whole genome shotgun (WGS) entry which is preliminary data.</text>
</comment>
<dbReference type="PANTHER" id="PTHR36981:SF3">
    <property type="entry name" value="UBIQUITIN-LIKE PROTEASE FAMILY PROFILE DOMAIN-CONTAINING PROTEIN"/>
    <property type="match status" value="1"/>
</dbReference>
<evidence type="ECO:0000313" key="4">
    <source>
        <dbReference type="EMBL" id="PIK40135.1"/>
    </source>
</evidence>
<organism evidence="4 5">
    <name type="scientific">Stichopus japonicus</name>
    <name type="common">Sea cucumber</name>
    <dbReference type="NCBI Taxonomy" id="307972"/>
    <lineage>
        <taxon>Eukaryota</taxon>
        <taxon>Metazoa</taxon>
        <taxon>Echinodermata</taxon>
        <taxon>Eleutherozoa</taxon>
        <taxon>Echinozoa</taxon>
        <taxon>Holothuroidea</taxon>
        <taxon>Aspidochirotacea</taxon>
        <taxon>Aspidochirotida</taxon>
        <taxon>Stichopodidae</taxon>
        <taxon>Apostichopus</taxon>
    </lineage>
</organism>
<accession>A0A2G8JWS9</accession>
<evidence type="ECO:0000313" key="3">
    <source>
        <dbReference type="EMBL" id="PIK38601.1"/>
    </source>
</evidence>
<feature type="non-terminal residue" evidence="4">
    <location>
        <position position="1"/>
    </location>
</feature>
<evidence type="ECO:0000313" key="5">
    <source>
        <dbReference type="Proteomes" id="UP000230750"/>
    </source>
</evidence>
<feature type="domain" description="P2X purinoreceptor 7 intracellular" evidence="2">
    <location>
        <begin position="52"/>
        <end position="219"/>
    </location>
</feature>
<name>A0A2G8JWS9_STIJA</name>
<proteinExistence type="predicted"/>
<feature type="compositionally biased region" description="Basic residues" evidence="1">
    <location>
        <begin position="14"/>
        <end position="31"/>
    </location>
</feature>
<dbReference type="PANTHER" id="PTHR36981">
    <property type="entry name" value="ZGC:195170"/>
    <property type="match status" value="1"/>
</dbReference>
<keyword evidence="5" id="KW-1185">Reference proteome</keyword>
<gene>
    <name evidence="4" type="ORF">BSL78_23036</name>
    <name evidence="3" type="ORF">BSL78_24564</name>
</gene>
<dbReference type="Pfam" id="PF20478">
    <property type="entry name" value="P2RX7_C"/>
    <property type="match status" value="1"/>
</dbReference>
<dbReference type="Proteomes" id="UP000230750">
    <property type="component" value="Unassembled WGS sequence"/>
</dbReference>
<protein>
    <recommendedName>
        <fullName evidence="2">P2X purinoreceptor 7 intracellular domain-containing protein</fullName>
    </recommendedName>
</protein>
<evidence type="ECO:0000256" key="1">
    <source>
        <dbReference type="SAM" id="MobiDB-lite"/>
    </source>
</evidence>
<feature type="region of interest" description="Disordered" evidence="1">
    <location>
        <begin position="1"/>
        <end position="40"/>
    </location>
</feature>
<reference evidence="4 5" key="1">
    <citation type="journal article" date="2017" name="PLoS Biol.">
        <title>The sea cucumber genome provides insights into morphological evolution and visceral regeneration.</title>
        <authorList>
            <person name="Zhang X."/>
            <person name="Sun L."/>
            <person name="Yuan J."/>
            <person name="Sun Y."/>
            <person name="Gao Y."/>
            <person name="Zhang L."/>
            <person name="Li S."/>
            <person name="Dai H."/>
            <person name="Hamel J.F."/>
            <person name="Liu C."/>
            <person name="Yu Y."/>
            <person name="Liu S."/>
            <person name="Lin W."/>
            <person name="Guo K."/>
            <person name="Jin S."/>
            <person name="Xu P."/>
            <person name="Storey K.B."/>
            <person name="Huan P."/>
            <person name="Zhang T."/>
            <person name="Zhou Y."/>
            <person name="Zhang J."/>
            <person name="Lin C."/>
            <person name="Li X."/>
            <person name="Xing L."/>
            <person name="Huo D."/>
            <person name="Sun M."/>
            <person name="Wang L."/>
            <person name="Mercier A."/>
            <person name="Li F."/>
            <person name="Yang H."/>
            <person name="Xiang J."/>
        </authorList>
    </citation>
    <scope>NUCLEOTIDE SEQUENCE [LARGE SCALE GENOMIC DNA]</scope>
    <source>
        <strain evidence="4">Shaxun</strain>
        <tissue evidence="4">Muscle</tissue>
    </source>
</reference>
<evidence type="ECO:0000259" key="2">
    <source>
        <dbReference type="Pfam" id="PF20478"/>
    </source>
</evidence>
<dbReference type="OrthoDB" id="10066060at2759"/>
<dbReference type="InterPro" id="IPR046815">
    <property type="entry name" value="P2RX7_C"/>
</dbReference>
<dbReference type="EMBL" id="MRZV01001339">
    <property type="protein sequence ID" value="PIK38601.1"/>
    <property type="molecule type" value="Genomic_DNA"/>
</dbReference>
<sequence>QSLGDSPETPSRRTSGRRGRRGTGRGGRGRGGRGAGTPRLTAAAARQQVANQQQERTENIREMIHRVDSEQLRELVLQLMNSYPALFFDIWERQQHPQRMTIPDSPGWCTCERCREMPTVEERVCCLGTGDNCLSLRPEIDTVVIDPLVLGVARELRRAICGGNRGEEPNKANRHAAYRQFVLWHYGRLGNRNRRAVPSCVVWRIRSTFPDPHDNYVGYIPGRLL</sequence>
<dbReference type="AlphaFoldDB" id="A0A2G8JWS9"/>
<dbReference type="EMBL" id="MRZV01001160">
    <property type="protein sequence ID" value="PIK40135.1"/>
    <property type="molecule type" value="Genomic_DNA"/>
</dbReference>